<dbReference type="AlphaFoldDB" id="A0AAV5WPN3"/>
<accession>A0AAV5WPN3</accession>
<reference evidence="1" key="1">
    <citation type="submission" date="2023-10" db="EMBL/GenBank/DDBJ databases">
        <title>Genome assembly of Pristionchus species.</title>
        <authorList>
            <person name="Yoshida K."/>
            <person name="Sommer R.J."/>
        </authorList>
    </citation>
    <scope>NUCLEOTIDE SEQUENCE</scope>
    <source>
        <strain evidence="1">RS5133</strain>
    </source>
</reference>
<sequence length="233" mass="26733">ISEPEFVSFLQSLHLHRFKFNSGESALDTFGFADRFLMYNISKRVLPYLKRNSLSEELLDHALTVVDGVSNNQEILTWILTQFPSKSKLLEILHHKISNDSISKDAALMCVEASLKGVRELEESAKHGYVDIEGEISTKPIYYAYLRLMCFDDRRERVVMEERAPLAIIRSSHYNAALRENVEHAEVDFWSGIPVEYVTVVMNGVTYSRNRNETVRVEAAAVEIELEAKAYRN</sequence>
<evidence type="ECO:0000313" key="1">
    <source>
        <dbReference type="EMBL" id="GMT34231.1"/>
    </source>
</evidence>
<organism evidence="1 2">
    <name type="scientific">Pristionchus fissidentatus</name>
    <dbReference type="NCBI Taxonomy" id="1538716"/>
    <lineage>
        <taxon>Eukaryota</taxon>
        <taxon>Metazoa</taxon>
        <taxon>Ecdysozoa</taxon>
        <taxon>Nematoda</taxon>
        <taxon>Chromadorea</taxon>
        <taxon>Rhabditida</taxon>
        <taxon>Rhabditina</taxon>
        <taxon>Diplogasteromorpha</taxon>
        <taxon>Diplogasteroidea</taxon>
        <taxon>Neodiplogasteridae</taxon>
        <taxon>Pristionchus</taxon>
    </lineage>
</organism>
<evidence type="ECO:0000313" key="2">
    <source>
        <dbReference type="Proteomes" id="UP001432322"/>
    </source>
</evidence>
<keyword evidence="2" id="KW-1185">Reference proteome</keyword>
<proteinExistence type="predicted"/>
<name>A0AAV5WPN3_9BILA</name>
<protein>
    <submittedName>
        <fullName evidence="1">Uncharacterized protein</fullName>
    </submittedName>
</protein>
<dbReference type="EMBL" id="BTSY01000006">
    <property type="protein sequence ID" value="GMT34231.1"/>
    <property type="molecule type" value="Genomic_DNA"/>
</dbReference>
<comment type="caution">
    <text evidence="1">The sequence shown here is derived from an EMBL/GenBank/DDBJ whole genome shotgun (WGS) entry which is preliminary data.</text>
</comment>
<gene>
    <name evidence="1" type="ORF">PFISCL1PPCAC_25528</name>
</gene>
<feature type="non-terminal residue" evidence="1">
    <location>
        <position position="1"/>
    </location>
</feature>
<dbReference type="Proteomes" id="UP001432322">
    <property type="component" value="Unassembled WGS sequence"/>
</dbReference>